<evidence type="ECO:0000256" key="6">
    <source>
        <dbReference type="ARBA" id="ARBA00022490"/>
    </source>
</evidence>
<dbReference type="InterPro" id="IPR001412">
    <property type="entry name" value="aa-tRNA-synth_I_CS"/>
</dbReference>
<dbReference type="InterPro" id="IPR023586">
    <property type="entry name" value="Ile-tRNA-ligase_type2"/>
</dbReference>
<evidence type="ECO:0000256" key="1">
    <source>
        <dbReference type="ARBA" id="ARBA00001947"/>
    </source>
</evidence>
<dbReference type="FunFam" id="3.40.50.620:FF:000063">
    <property type="entry name" value="Isoleucine--tRNA ligase"/>
    <property type="match status" value="1"/>
</dbReference>
<feature type="domain" description="Aminoacyl-tRNA synthetase class Ia" evidence="16">
    <location>
        <begin position="20"/>
        <end position="268"/>
    </location>
</feature>
<keyword evidence="12" id="KW-0648">Protein biosynthesis</keyword>
<comment type="subunit">
    <text evidence="4">Monomer.</text>
</comment>
<comment type="caution">
    <text evidence="17">The sequence shown here is derived from an EMBL/GenBank/DDBJ whole genome shotgun (WGS) entry which is preliminary data.</text>
</comment>
<keyword evidence="10" id="KW-0862">Zinc</keyword>
<comment type="subcellular location">
    <subcellularLocation>
        <location evidence="2">Cytoplasm</location>
    </subcellularLocation>
</comment>
<protein>
    <recommendedName>
        <fullName evidence="5">isoleucine--tRNA ligase</fullName>
        <ecNumber evidence="5">6.1.1.5</ecNumber>
    </recommendedName>
</protein>
<dbReference type="GO" id="GO:0004822">
    <property type="term" value="F:isoleucine-tRNA ligase activity"/>
    <property type="evidence" value="ECO:0007669"/>
    <property type="project" value="UniProtKB-EC"/>
</dbReference>
<comment type="cofactor">
    <cofactor evidence="1">
        <name>Zn(2+)</name>
        <dbReference type="ChEBI" id="CHEBI:29105"/>
    </cofactor>
</comment>
<dbReference type="GO" id="GO:0005737">
    <property type="term" value="C:cytoplasm"/>
    <property type="evidence" value="ECO:0007669"/>
    <property type="project" value="UniProtKB-SubCell"/>
</dbReference>
<keyword evidence="11" id="KW-0067">ATP-binding</keyword>
<dbReference type="PANTHER" id="PTHR42780:SF1">
    <property type="entry name" value="ISOLEUCINE--TRNA LIGASE, CYTOPLASMIC"/>
    <property type="match status" value="1"/>
</dbReference>
<evidence type="ECO:0000259" key="16">
    <source>
        <dbReference type="Pfam" id="PF00133"/>
    </source>
</evidence>
<name>A0A0G0NQU2_9BACT</name>
<dbReference type="AlphaFoldDB" id="A0A0G0NQU2"/>
<keyword evidence="9" id="KW-0547">Nucleotide-binding</keyword>
<dbReference type="InterPro" id="IPR014729">
    <property type="entry name" value="Rossmann-like_a/b/a_fold"/>
</dbReference>
<evidence type="ECO:0000313" key="17">
    <source>
        <dbReference type="EMBL" id="KKR15111.1"/>
    </source>
</evidence>
<evidence type="ECO:0000256" key="5">
    <source>
        <dbReference type="ARBA" id="ARBA00013165"/>
    </source>
</evidence>
<gene>
    <name evidence="17" type="ORF">UT42_C0009G0003</name>
</gene>
<sequence>MADNKANQQDNSFAAMETAVLDFWDRADIFNKSVNKEAPQGDYVFYDGPPFATGAPHYGHIAANTMKDVVPRFWTMNGYRVARVWGWDCHGLPIENIVEKEMGFKSKKDITNLGVAQFNQACRSKVLFYAQEWYKTIKKLGRWVDTEHAYHTMDLSYMESIWWVFKELWDKGLIYEGYRSMHICPRCETTLSQSEVTEGYQDIKDLSATVKFRLLDEANTYILAWTTTPWTLIGNVALAVGQDIDYVQVKLDQEQYILAKELVAVVLADKAYQIVKELKGKDWFILLPPLVKMI</sequence>
<dbReference type="GO" id="GO:0006428">
    <property type="term" value="P:isoleucyl-tRNA aminoacylation"/>
    <property type="evidence" value="ECO:0007669"/>
    <property type="project" value="InterPro"/>
</dbReference>
<evidence type="ECO:0000256" key="7">
    <source>
        <dbReference type="ARBA" id="ARBA00022598"/>
    </source>
</evidence>
<dbReference type="PRINTS" id="PR00984">
    <property type="entry name" value="TRNASYNTHILE"/>
</dbReference>
<evidence type="ECO:0000256" key="2">
    <source>
        <dbReference type="ARBA" id="ARBA00004496"/>
    </source>
</evidence>
<evidence type="ECO:0000313" key="18">
    <source>
        <dbReference type="Proteomes" id="UP000034048"/>
    </source>
</evidence>
<reference evidence="17 18" key="1">
    <citation type="journal article" date="2015" name="Nature">
        <title>rRNA introns, odd ribosomes, and small enigmatic genomes across a large radiation of phyla.</title>
        <authorList>
            <person name="Brown C.T."/>
            <person name="Hug L.A."/>
            <person name="Thomas B.C."/>
            <person name="Sharon I."/>
            <person name="Castelle C.J."/>
            <person name="Singh A."/>
            <person name="Wilkins M.J."/>
            <person name="Williams K.H."/>
            <person name="Banfield J.F."/>
        </authorList>
    </citation>
    <scope>NUCLEOTIDE SEQUENCE [LARGE SCALE GENOMIC DNA]</scope>
</reference>
<dbReference type="Pfam" id="PF00133">
    <property type="entry name" value="tRNA-synt_1"/>
    <property type="match status" value="1"/>
</dbReference>
<evidence type="ECO:0000256" key="14">
    <source>
        <dbReference type="ARBA" id="ARBA00025217"/>
    </source>
</evidence>
<keyword evidence="7 17" id="KW-0436">Ligase</keyword>
<dbReference type="PANTHER" id="PTHR42780">
    <property type="entry name" value="SOLEUCYL-TRNA SYNTHETASE"/>
    <property type="match status" value="1"/>
</dbReference>
<keyword evidence="8" id="KW-0479">Metal-binding</keyword>
<dbReference type="SUPFAM" id="SSF50677">
    <property type="entry name" value="ValRS/IleRS/LeuRS editing domain"/>
    <property type="match status" value="1"/>
</dbReference>
<evidence type="ECO:0000256" key="10">
    <source>
        <dbReference type="ARBA" id="ARBA00022833"/>
    </source>
</evidence>
<evidence type="ECO:0000256" key="4">
    <source>
        <dbReference type="ARBA" id="ARBA00011245"/>
    </source>
</evidence>
<dbReference type="SUPFAM" id="SSF52374">
    <property type="entry name" value="Nucleotidylyl transferase"/>
    <property type="match status" value="1"/>
</dbReference>
<dbReference type="PATRIC" id="fig|1618634.3.peg.132"/>
<comment type="function">
    <text evidence="14">Catalyzes the attachment of isoleucine to tRNA(Ile). As IleRS can inadvertently accommodate and process structurally similar amino acids such as valine, to avoid such errors it has two additional distinct tRNA(Ile)-dependent editing activities. One activity is designated as 'pretransfer' editing and involves the hydrolysis of activated Val-AMP. The other activity is designated 'posttransfer' editing and involves deacylation of mischarged Val-tRNA(Ile).</text>
</comment>
<organism evidence="17 18">
    <name type="scientific">Candidatus Falkowbacteria bacterium GW2011_GWA2_39_24</name>
    <dbReference type="NCBI Taxonomy" id="1618634"/>
    <lineage>
        <taxon>Bacteria</taxon>
        <taxon>Candidatus Falkowiibacteriota</taxon>
    </lineage>
</organism>
<dbReference type="Proteomes" id="UP000034048">
    <property type="component" value="Unassembled WGS sequence"/>
</dbReference>
<dbReference type="InterPro" id="IPR009008">
    <property type="entry name" value="Val/Leu/Ile-tRNA-synth_edit"/>
</dbReference>
<evidence type="ECO:0000256" key="3">
    <source>
        <dbReference type="ARBA" id="ARBA00007078"/>
    </source>
</evidence>
<dbReference type="GO" id="GO:0005524">
    <property type="term" value="F:ATP binding"/>
    <property type="evidence" value="ECO:0007669"/>
    <property type="project" value="UniProtKB-KW"/>
</dbReference>
<keyword evidence="13" id="KW-0030">Aminoacyl-tRNA synthetase</keyword>
<accession>A0A0G0NQU2</accession>
<dbReference type="PROSITE" id="PS00178">
    <property type="entry name" value="AA_TRNA_LIGASE_I"/>
    <property type="match status" value="1"/>
</dbReference>
<comment type="catalytic activity">
    <reaction evidence="15">
        <text>tRNA(Ile) + L-isoleucine + ATP = L-isoleucyl-tRNA(Ile) + AMP + diphosphate</text>
        <dbReference type="Rhea" id="RHEA:11060"/>
        <dbReference type="Rhea" id="RHEA-COMP:9666"/>
        <dbReference type="Rhea" id="RHEA-COMP:9695"/>
        <dbReference type="ChEBI" id="CHEBI:30616"/>
        <dbReference type="ChEBI" id="CHEBI:33019"/>
        <dbReference type="ChEBI" id="CHEBI:58045"/>
        <dbReference type="ChEBI" id="CHEBI:78442"/>
        <dbReference type="ChEBI" id="CHEBI:78528"/>
        <dbReference type="ChEBI" id="CHEBI:456215"/>
        <dbReference type="EC" id="6.1.1.5"/>
    </reaction>
</comment>
<dbReference type="Gene3D" id="3.40.50.620">
    <property type="entry name" value="HUPs"/>
    <property type="match status" value="1"/>
</dbReference>
<evidence type="ECO:0000256" key="11">
    <source>
        <dbReference type="ARBA" id="ARBA00022840"/>
    </source>
</evidence>
<dbReference type="EMBL" id="LBWS01000009">
    <property type="protein sequence ID" value="KKR15111.1"/>
    <property type="molecule type" value="Genomic_DNA"/>
</dbReference>
<dbReference type="EC" id="6.1.1.5" evidence="5"/>
<proteinExistence type="inferred from homology"/>
<dbReference type="GO" id="GO:0002161">
    <property type="term" value="F:aminoacyl-tRNA deacylase activity"/>
    <property type="evidence" value="ECO:0007669"/>
    <property type="project" value="InterPro"/>
</dbReference>
<dbReference type="GO" id="GO:0046872">
    <property type="term" value="F:metal ion binding"/>
    <property type="evidence" value="ECO:0007669"/>
    <property type="project" value="UniProtKB-KW"/>
</dbReference>
<dbReference type="InterPro" id="IPR002301">
    <property type="entry name" value="Ile-tRNA-ligase"/>
</dbReference>
<evidence type="ECO:0000256" key="13">
    <source>
        <dbReference type="ARBA" id="ARBA00023146"/>
    </source>
</evidence>
<keyword evidence="6" id="KW-0963">Cytoplasm</keyword>
<evidence type="ECO:0000256" key="15">
    <source>
        <dbReference type="ARBA" id="ARBA00048359"/>
    </source>
</evidence>
<comment type="similarity">
    <text evidence="3">Belongs to the class-I aminoacyl-tRNA synthetase family. IleS type 2 subfamily.</text>
</comment>
<evidence type="ECO:0000256" key="12">
    <source>
        <dbReference type="ARBA" id="ARBA00022917"/>
    </source>
</evidence>
<dbReference type="InterPro" id="IPR002300">
    <property type="entry name" value="aa-tRNA-synth_Ia"/>
</dbReference>
<evidence type="ECO:0000256" key="8">
    <source>
        <dbReference type="ARBA" id="ARBA00022723"/>
    </source>
</evidence>
<evidence type="ECO:0000256" key="9">
    <source>
        <dbReference type="ARBA" id="ARBA00022741"/>
    </source>
</evidence>